<evidence type="ECO:0000256" key="5">
    <source>
        <dbReference type="ARBA" id="ARBA00023136"/>
    </source>
</evidence>
<dbReference type="PANTHER" id="PTHR19432:SF35">
    <property type="entry name" value="SOLUTE CARRIER FAMILY 45 MEMBER 3 ISOFORM X1"/>
    <property type="match status" value="1"/>
</dbReference>
<keyword evidence="2" id="KW-0813">Transport</keyword>
<feature type="domain" description="Major facilitator superfamily (MFS) profile" evidence="7">
    <location>
        <begin position="244"/>
        <end position="444"/>
    </location>
</feature>
<keyword evidence="3 6" id="KW-0812">Transmembrane</keyword>
<feature type="transmembrane region" description="Helical" evidence="6">
    <location>
        <begin position="12"/>
        <end position="31"/>
    </location>
</feature>
<dbReference type="InterPro" id="IPR011701">
    <property type="entry name" value="MFS"/>
</dbReference>
<proteinExistence type="predicted"/>
<comment type="subcellular location">
    <subcellularLocation>
        <location evidence="1">Membrane</location>
        <topology evidence="1">Multi-pass membrane protein</topology>
    </subcellularLocation>
</comment>
<gene>
    <name evidence="8" type="ORF">NU887_12560</name>
</gene>
<feature type="transmembrane region" description="Helical" evidence="6">
    <location>
        <begin position="51"/>
        <end position="72"/>
    </location>
</feature>
<feature type="transmembrane region" description="Helical" evidence="6">
    <location>
        <begin position="145"/>
        <end position="166"/>
    </location>
</feature>
<dbReference type="Pfam" id="PF07690">
    <property type="entry name" value="MFS_1"/>
    <property type="match status" value="1"/>
</dbReference>
<dbReference type="AlphaFoldDB" id="A0A9X2T0R0"/>
<evidence type="ECO:0000256" key="4">
    <source>
        <dbReference type="ARBA" id="ARBA00022989"/>
    </source>
</evidence>
<dbReference type="PROSITE" id="PS50850">
    <property type="entry name" value="MFS"/>
    <property type="match status" value="1"/>
</dbReference>
<feature type="transmembrane region" description="Helical" evidence="6">
    <location>
        <begin position="84"/>
        <end position="101"/>
    </location>
</feature>
<name>A0A9X2T0R0_9BACT</name>
<feature type="transmembrane region" description="Helical" evidence="6">
    <location>
        <begin position="248"/>
        <end position="266"/>
    </location>
</feature>
<dbReference type="Gene3D" id="1.20.1250.20">
    <property type="entry name" value="MFS general substrate transporter like domains"/>
    <property type="match status" value="1"/>
</dbReference>
<keyword evidence="5 6" id="KW-0472">Membrane</keyword>
<dbReference type="RefSeq" id="WP_258423736.1">
    <property type="nucleotide sequence ID" value="NZ_JANSUY010000010.1"/>
</dbReference>
<dbReference type="SUPFAM" id="SSF103473">
    <property type="entry name" value="MFS general substrate transporter"/>
    <property type="match status" value="1"/>
</dbReference>
<evidence type="ECO:0000313" key="8">
    <source>
        <dbReference type="EMBL" id="MCR9015873.1"/>
    </source>
</evidence>
<evidence type="ECO:0000256" key="3">
    <source>
        <dbReference type="ARBA" id="ARBA00022692"/>
    </source>
</evidence>
<organism evidence="8 9">
    <name type="scientific">Aquiflexum gelatinilyticum</name>
    <dbReference type="NCBI Taxonomy" id="2961943"/>
    <lineage>
        <taxon>Bacteria</taxon>
        <taxon>Pseudomonadati</taxon>
        <taxon>Bacteroidota</taxon>
        <taxon>Cytophagia</taxon>
        <taxon>Cytophagales</taxon>
        <taxon>Cyclobacteriaceae</taxon>
        <taxon>Aquiflexum</taxon>
    </lineage>
</organism>
<dbReference type="GO" id="GO:0022857">
    <property type="term" value="F:transmembrane transporter activity"/>
    <property type="evidence" value="ECO:0007669"/>
    <property type="project" value="InterPro"/>
</dbReference>
<feature type="transmembrane region" description="Helical" evidence="6">
    <location>
        <begin position="414"/>
        <end position="435"/>
    </location>
</feature>
<feature type="transmembrane region" description="Helical" evidence="6">
    <location>
        <begin position="381"/>
        <end position="402"/>
    </location>
</feature>
<dbReference type="InterPro" id="IPR036259">
    <property type="entry name" value="MFS_trans_sf"/>
</dbReference>
<feature type="transmembrane region" description="Helical" evidence="6">
    <location>
        <begin position="347"/>
        <end position="369"/>
    </location>
</feature>
<keyword evidence="4 6" id="KW-1133">Transmembrane helix</keyword>
<feature type="transmembrane region" description="Helical" evidence="6">
    <location>
        <begin position="186"/>
        <end position="204"/>
    </location>
</feature>
<protein>
    <submittedName>
        <fullName evidence="8">MFS transporter</fullName>
    </submittedName>
</protein>
<dbReference type="GO" id="GO:0016020">
    <property type="term" value="C:membrane"/>
    <property type="evidence" value="ECO:0007669"/>
    <property type="project" value="UniProtKB-SubCell"/>
</dbReference>
<sequence length="444" mass="49037">MQTVDKKPKLSFWQIWNMSFGFLGIQFGFALQGGFMSRIFQTLGAEKDAIPMLWIAAPLTGLLVQPIVGYLSDRTWHPKFGRRKPFFLIGAILSTIALFFAPYSSALWMAAGALWILDASINISMEPFRALVADKLPDSQRSYGFVVQTLIIGIGTWVASNLPWLMTQLGVPNTAATGVVPDSVKFAFAIGAVVLFGSILYTILTTDEYPPEDLEALKRENEESKGILNGFKEIFKNISGMPKVMKQLGVVQFFSWFAFFTMWSFATPAITEHIFKATDTASQAYNDAADSVGNYLGTYGLVSMFFALILAFVTSKIKINRKLLHMSSLIAGGLGFILIYFISEPWMLHLCFALVGIAWASILSMPYAMLSSAVNPKQMGVYMGIFNMFIVIPQIVAALGGINFMYKLLFGEEVVYTMVLAGCSLIIAGLSNLFITNRNATHDI</sequence>
<accession>A0A9X2T0R0</accession>
<feature type="transmembrane region" description="Helical" evidence="6">
    <location>
        <begin position="295"/>
        <end position="314"/>
    </location>
</feature>
<feature type="transmembrane region" description="Helical" evidence="6">
    <location>
        <begin position="323"/>
        <end position="341"/>
    </location>
</feature>
<dbReference type="PANTHER" id="PTHR19432">
    <property type="entry name" value="SUGAR TRANSPORTER"/>
    <property type="match status" value="1"/>
</dbReference>
<evidence type="ECO:0000256" key="6">
    <source>
        <dbReference type="SAM" id="Phobius"/>
    </source>
</evidence>
<evidence type="ECO:0000259" key="7">
    <source>
        <dbReference type="PROSITE" id="PS50850"/>
    </source>
</evidence>
<dbReference type="InterPro" id="IPR020846">
    <property type="entry name" value="MFS_dom"/>
</dbReference>
<dbReference type="Proteomes" id="UP001142175">
    <property type="component" value="Unassembled WGS sequence"/>
</dbReference>
<evidence type="ECO:0000256" key="2">
    <source>
        <dbReference type="ARBA" id="ARBA00022448"/>
    </source>
</evidence>
<evidence type="ECO:0000313" key="9">
    <source>
        <dbReference type="Proteomes" id="UP001142175"/>
    </source>
</evidence>
<reference evidence="8" key="1">
    <citation type="submission" date="2022-08" db="EMBL/GenBank/DDBJ databases">
        <authorList>
            <person name="Zhang D."/>
        </authorList>
    </citation>
    <scope>NUCLEOTIDE SEQUENCE</scope>
    <source>
        <strain evidence="8">XJ19-11</strain>
    </source>
</reference>
<evidence type="ECO:0000256" key="1">
    <source>
        <dbReference type="ARBA" id="ARBA00004141"/>
    </source>
</evidence>
<dbReference type="EMBL" id="JANSUY010000010">
    <property type="protein sequence ID" value="MCR9015873.1"/>
    <property type="molecule type" value="Genomic_DNA"/>
</dbReference>
<comment type="caution">
    <text evidence="8">The sequence shown here is derived from an EMBL/GenBank/DDBJ whole genome shotgun (WGS) entry which is preliminary data.</text>
</comment>
<keyword evidence="9" id="KW-1185">Reference proteome</keyword>